<feature type="chain" id="PRO_5047100482" description="Probable periplasmic serine endoprotease DegP-like" evidence="16">
    <location>
        <begin position="27"/>
        <end position="473"/>
    </location>
</feature>
<dbReference type="InterPro" id="IPR011782">
    <property type="entry name" value="Pept_S1C_Do"/>
</dbReference>
<keyword evidence="11" id="KW-0378">Hydrolase</keyword>
<keyword evidence="9" id="KW-0677">Repeat</keyword>
<evidence type="ECO:0000256" key="10">
    <source>
        <dbReference type="ARBA" id="ARBA00022764"/>
    </source>
</evidence>
<evidence type="ECO:0000256" key="9">
    <source>
        <dbReference type="ARBA" id="ARBA00022737"/>
    </source>
</evidence>
<dbReference type="Gene3D" id="2.40.10.120">
    <property type="match status" value="1"/>
</dbReference>
<dbReference type="Pfam" id="PF13365">
    <property type="entry name" value="Trypsin_2"/>
    <property type="match status" value="1"/>
</dbReference>
<dbReference type="PROSITE" id="PS50106">
    <property type="entry name" value="PDZ"/>
    <property type="match status" value="2"/>
</dbReference>
<evidence type="ECO:0000256" key="14">
    <source>
        <dbReference type="ARBA" id="ARBA00032850"/>
    </source>
</evidence>
<comment type="catalytic activity">
    <reaction evidence="1">
        <text>Acts on substrates that are at least partially unfolded. The cleavage site P1 residue is normally between a pair of hydrophobic residues, such as Val-|-Val.</text>
        <dbReference type="EC" id="3.4.21.107"/>
    </reaction>
</comment>
<evidence type="ECO:0000256" key="8">
    <source>
        <dbReference type="ARBA" id="ARBA00022729"/>
    </source>
</evidence>
<keyword evidence="12" id="KW-0720">Serine protease</keyword>
<comment type="function">
    <text evidence="2">Might be efficient in the degradation of transiently denatured and unfolded proteins which accumulate in the periplasm following stress conditions.</text>
</comment>
<protein>
    <recommendedName>
        <fullName evidence="6">Probable periplasmic serine endoprotease DegP-like</fullName>
        <ecNumber evidence="5">3.4.21.107</ecNumber>
    </recommendedName>
    <alternativeName>
        <fullName evidence="14">Protease Do</fullName>
    </alternativeName>
</protein>
<dbReference type="InterPro" id="IPR009003">
    <property type="entry name" value="Peptidase_S1_PA"/>
</dbReference>
<evidence type="ECO:0000256" key="15">
    <source>
        <dbReference type="SAM" id="MobiDB-lite"/>
    </source>
</evidence>
<dbReference type="RefSeq" id="WP_251589728.1">
    <property type="nucleotide sequence ID" value="NZ_JAMLJI010000001.1"/>
</dbReference>
<evidence type="ECO:0000259" key="17">
    <source>
        <dbReference type="PROSITE" id="PS50106"/>
    </source>
</evidence>
<evidence type="ECO:0000256" key="2">
    <source>
        <dbReference type="ARBA" id="ARBA00002610"/>
    </source>
</evidence>
<dbReference type="EC" id="3.4.21.107" evidence="5"/>
<evidence type="ECO:0000256" key="1">
    <source>
        <dbReference type="ARBA" id="ARBA00001772"/>
    </source>
</evidence>
<proteinExistence type="inferred from homology"/>
<evidence type="ECO:0000256" key="7">
    <source>
        <dbReference type="ARBA" id="ARBA00022670"/>
    </source>
</evidence>
<comment type="subcellular location">
    <subcellularLocation>
        <location evidence="3">Periplasm</location>
    </subcellularLocation>
</comment>
<organism evidence="18 19">
    <name type="scientific">Larsenimonas suaedae</name>
    <dbReference type="NCBI Taxonomy" id="1851019"/>
    <lineage>
        <taxon>Bacteria</taxon>
        <taxon>Pseudomonadati</taxon>
        <taxon>Pseudomonadota</taxon>
        <taxon>Gammaproteobacteria</taxon>
        <taxon>Oceanospirillales</taxon>
        <taxon>Halomonadaceae</taxon>
        <taxon>Larsenimonas</taxon>
    </lineage>
</organism>
<evidence type="ECO:0000256" key="5">
    <source>
        <dbReference type="ARBA" id="ARBA00013035"/>
    </source>
</evidence>
<sequence length="473" mass="50188">MDAVYRRFYTWLMAAVMVLGAQMALAAPPQSQLPNFTGLVKSAAPAVVNISTTREMSRSSAAYNQQIPEIFRHFFGNQLPPGFMGPQPRGNRELSSLGSGFIISKDGYILTNAHVVDGADSIKVRLNDRRELDGTLVGEDKKTDVALIKVDANDLPTLELGDSDALEVGQWVVAIGSPFGFDHSVTSGIVSAIDRTLPDDTYVPFIQTDVAINPGNSGGPLFDLDGKVVGINSQIYTQSGGFMGLSFAIPINVAMDIADQLKTDGEVHRGWLGVVIQPVSKDLADSFGLDEARGALIADVAPDGPAQKAGLKAGDIILSANGEAIDSSDKLPRIVGHLSPGDGLTLKVLRDGKQRTLKASVADWPDQGGDAQGQSDREGKRSLGMQVSPLDAQLKEQLGVDQGVVVEDLDPRGTAARAGVQPGDVIVSLNGEPIDSVAALRKAIKRLPEDKAVPLRLSREGQSLYVAIRLPKS</sequence>
<dbReference type="CDD" id="cd10839">
    <property type="entry name" value="cpPDZ1_DegP-like"/>
    <property type="match status" value="1"/>
</dbReference>
<name>A0ABU1GWP2_9GAMM</name>
<keyword evidence="8 16" id="KW-0732">Signal</keyword>
<evidence type="ECO:0000256" key="6">
    <source>
        <dbReference type="ARBA" id="ARBA00013958"/>
    </source>
</evidence>
<dbReference type="InterPro" id="IPR001940">
    <property type="entry name" value="Peptidase_S1C"/>
</dbReference>
<evidence type="ECO:0000313" key="18">
    <source>
        <dbReference type="EMBL" id="MDR5895857.1"/>
    </source>
</evidence>
<evidence type="ECO:0000256" key="16">
    <source>
        <dbReference type="SAM" id="SignalP"/>
    </source>
</evidence>
<keyword evidence="7" id="KW-0645">Protease</keyword>
<evidence type="ECO:0000256" key="4">
    <source>
        <dbReference type="ARBA" id="ARBA00010541"/>
    </source>
</evidence>
<dbReference type="NCBIfam" id="TIGR02037">
    <property type="entry name" value="degP_htrA_DO"/>
    <property type="match status" value="1"/>
</dbReference>
<evidence type="ECO:0000313" key="19">
    <source>
        <dbReference type="Proteomes" id="UP001269375"/>
    </source>
</evidence>
<dbReference type="SUPFAM" id="SSF50156">
    <property type="entry name" value="PDZ domain-like"/>
    <property type="match status" value="2"/>
</dbReference>
<dbReference type="Pfam" id="PF17820">
    <property type="entry name" value="PDZ_6"/>
    <property type="match status" value="1"/>
</dbReference>
<comment type="similarity">
    <text evidence="4">Belongs to the peptidase S1C family.</text>
</comment>
<dbReference type="Pfam" id="PF13180">
    <property type="entry name" value="PDZ_2"/>
    <property type="match status" value="1"/>
</dbReference>
<keyword evidence="19" id="KW-1185">Reference proteome</keyword>
<accession>A0ABU1GWP2</accession>
<evidence type="ECO:0000256" key="12">
    <source>
        <dbReference type="ARBA" id="ARBA00022825"/>
    </source>
</evidence>
<dbReference type="SMART" id="SM00228">
    <property type="entry name" value="PDZ"/>
    <property type="match status" value="2"/>
</dbReference>
<feature type="signal peptide" evidence="16">
    <location>
        <begin position="1"/>
        <end position="26"/>
    </location>
</feature>
<feature type="domain" description="PDZ" evidence="17">
    <location>
        <begin position="370"/>
        <end position="437"/>
    </location>
</feature>
<dbReference type="InterPro" id="IPR001478">
    <property type="entry name" value="PDZ"/>
</dbReference>
<dbReference type="PANTHER" id="PTHR22939:SF130">
    <property type="entry name" value="PERIPLASMIC SERINE ENDOPROTEASE DEGP-LIKE-RELATED"/>
    <property type="match status" value="1"/>
</dbReference>
<feature type="domain" description="PDZ" evidence="17">
    <location>
        <begin position="256"/>
        <end position="352"/>
    </location>
</feature>
<dbReference type="PANTHER" id="PTHR22939">
    <property type="entry name" value="SERINE PROTEASE FAMILY S1C HTRA-RELATED"/>
    <property type="match status" value="1"/>
</dbReference>
<dbReference type="Gene3D" id="2.30.42.10">
    <property type="match status" value="2"/>
</dbReference>
<evidence type="ECO:0000256" key="3">
    <source>
        <dbReference type="ARBA" id="ARBA00004418"/>
    </source>
</evidence>
<comment type="caution">
    <text evidence="18">The sequence shown here is derived from an EMBL/GenBank/DDBJ whole genome shotgun (WGS) entry which is preliminary data.</text>
</comment>
<dbReference type="InterPro" id="IPR041489">
    <property type="entry name" value="PDZ_6"/>
</dbReference>
<keyword evidence="13" id="KW-0346">Stress response</keyword>
<keyword evidence="10" id="KW-0574">Periplasm</keyword>
<feature type="region of interest" description="Disordered" evidence="15">
    <location>
        <begin position="360"/>
        <end position="381"/>
    </location>
</feature>
<dbReference type="Proteomes" id="UP001269375">
    <property type="component" value="Unassembled WGS sequence"/>
</dbReference>
<evidence type="ECO:0000256" key="11">
    <source>
        <dbReference type="ARBA" id="ARBA00022801"/>
    </source>
</evidence>
<dbReference type="InterPro" id="IPR036034">
    <property type="entry name" value="PDZ_sf"/>
</dbReference>
<gene>
    <name evidence="18" type="ORF">QC825_07210</name>
</gene>
<reference evidence="18 19" key="1">
    <citation type="submission" date="2023-04" db="EMBL/GenBank/DDBJ databases">
        <title>A long-awaited taxogenomic arrangement of the family Halomonadaceae.</title>
        <authorList>
            <person name="De La Haba R."/>
            <person name="Chuvochina M."/>
            <person name="Wittouck S."/>
            <person name="Arahal D.R."/>
            <person name="Sanchez-Porro C."/>
            <person name="Hugenholtz P."/>
            <person name="Ventosa A."/>
        </authorList>
    </citation>
    <scope>NUCLEOTIDE SEQUENCE [LARGE SCALE GENOMIC DNA]</scope>
    <source>
        <strain evidence="18 19">DSM 22428</strain>
    </source>
</reference>
<dbReference type="EMBL" id="JARWAO010000003">
    <property type="protein sequence ID" value="MDR5895857.1"/>
    <property type="molecule type" value="Genomic_DNA"/>
</dbReference>
<evidence type="ECO:0000256" key="13">
    <source>
        <dbReference type="ARBA" id="ARBA00023016"/>
    </source>
</evidence>
<dbReference type="PRINTS" id="PR00834">
    <property type="entry name" value="PROTEASES2C"/>
</dbReference>
<dbReference type="SUPFAM" id="SSF50494">
    <property type="entry name" value="Trypsin-like serine proteases"/>
    <property type="match status" value="1"/>
</dbReference>